<comment type="caution">
    <text evidence="2">The sequence shown here is derived from an EMBL/GenBank/DDBJ whole genome shotgun (WGS) entry which is preliminary data.</text>
</comment>
<accession>A0ABT3ZHW7</accession>
<protein>
    <submittedName>
        <fullName evidence="2">Uncharacterized protein</fullName>
    </submittedName>
</protein>
<evidence type="ECO:0000313" key="2">
    <source>
        <dbReference type="EMBL" id="MCY0150801.1"/>
    </source>
</evidence>
<evidence type="ECO:0000313" key="3">
    <source>
        <dbReference type="Proteomes" id="UP001073227"/>
    </source>
</evidence>
<organism evidence="2 3">
    <name type="scientific">Hoeflea algicola</name>
    <dbReference type="NCBI Taxonomy" id="2983763"/>
    <lineage>
        <taxon>Bacteria</taxon>
        <taxon>Pseudomonadati</taxon>
        <taxon>Pseudomonadota</taxon>
        <taxon>Alphaproteobacteria</taxon>
        <taxon>Hyphomicrobiales</taxon>
        <taxon>Rhizobiaceae</taxon>
        <taxon>Hoeflea</taxon>
    </lineage>
</organism>
<sequence length="122" mass="13733">MRMFVIPAIVFSYLTLPANATEHQIFHTARIDGHRTISLNLLSNDVARDRDFDIDVVITILEKNANGKILYIDWSRHLASIKCGAPAIVKVGGTNYNIDYRDSAGVDWKRDLWAAICKTPMS</sequence>
<evidence type="ECO:0000256" key="1">
    <source>
        <dbReference type="SAM" id="SignalP"/>
    </source>
</evidence>
<dbReference type="Proteomes" id="UP001073227">
    <property type="component" value="Unassembled WGS sequence"/>
</dbReference>
<gene>
    <name evidence="2" type="ORF">OEG84_24655</name>
</gene>
<reference evidence="2" key="1">
    <citation type="submission" date="2022-10" db="EMBL/GenBank/DDBJ databases">
        <title>Hoeflea sp. G2-23, isolated from marine algae.</title>
        <authorList>
            <person name="Kristyanto S."/>
            <person name="Kim J.M."/>
            <person name="Jeon C.O."/>
        </authorList>
    </citation>
    <scope>NUCLEOTIDE SEQUENCE</scope>
    <source>
        <strain evidence="2">G2-23</strain>
    </source>
</reference>
<dbReference type="RefSeq" id="WP_267656538.1">
    <property type="nucleotide sequence ID" value="NZ_JAOVZR010000003.1"/>
</dbReference>
<proteinExistence type="predicted"/>
<keyword evidence="3" id="KW-1185">Reference proteome</keyword>
<feature type="signal peptide" evidence="1">
    <location>
        <begin position="1"/>
        <end position="20"/>
    </location>
</feature>
<name>A0ABT3ZHW7_9HYPH</name>
<keyword evidence="1" id="KW-0732">Signal</keyword>
<dbReference type="EMBL" id="JAOVZR010000003">
    <property type="protein sequence ID" value="MCY0150801.1"/>
    <property type="molecule type" value="Genomic_DNA"/>
</dbReference>
<feature type="chain" id="PRO_5046588869" evidence="1">
    <location>
        <begin position="21"/>
        <end position="122"/>
    </location>
</feature>